<evidence type="ECO:0000313" key="12">
    <source>
        <dbReference type="Proteomes" id="UP000193642"/>
    </source>
</evidence>
<evidence type="ECO:0000256" key="9">
    <source>
        <dbReference type="PIRNR" id="PIRNR027109"/>
    </source>
</evidence>
<gene>
    <name evidence="11" type="ORF">BCR33DRAFT_720327</name>
</gene>
<keyword evidence="3 9" id="KW-0813">Transport</keyword>
<dbReference type="GO" id="GO:0006888">
    <property type="term" value="P:endoplasmic reticulum to Golgi vesicle-mediated transport"/>
    <property type="evidence" value="ECO:0007669"/>
    <property type="project" value="InterPro"/>
</dbReference>
<comment type="similarity">
    <text evidence="2 9">Belongs to the GOSR1 family.</text>
</comment>
<sequence>MSSWEVLRRTAKQLELEAEAKLSAFAKAANSTHSNGDSAVVNIEQASLLPAWSQTDSLDAEIQDVLRRLTTTTNQMAEFLDTPHAPTNPSQMHILQRHREILYDYSKDYNRTKAHISSAKSHAELLGGGSSSSGNTREGMGLQDMMLQERNKIDSAHGIADQVLEQANITREQLDQQGRILQKSKSRLGAVLNRFPAINNLVQRINTKKKRDQMIIAGLLGACTFLLIWAVWH</sequence>
<feature type="transmembrane region" description="Helical" evidence="10">
    <location>
        <begin position="214"/>
        <end position="232"/>
    </location>
</feature>
<dbReference type="GO" id="GO:0005484">
    <property type="term" value="F:SNAP receptor activity"/>
    <property type="evidence" value="ECO:0007669"/>
    <property type="project" value="TreeGrafter"/>
</dbReference>
<keyword evidence="4 10" id="KW-0812">Transmembrane</keyword>
<dbReference type="AlphaFoldDB" id="A0A1Y2BWD5"/>
<dbReference type="PIRSF" id="PIRSF027109">
    <property type="entry name" value="Golgi_SNARE"/>
    <property type="match status" value="1"/>
</dbReference>
<evidence type="ECO:0000313" key="11">
    <source>
        <dbReference type="EMBL" id="ORY39069.1"/>
    </source>
</evidence>
<keyword evidence="6 10" id="KW-1133">Transmembrane helix</keyword>
<organism evidence="11 12">
    <name type="scientific">Rhizoclosmatium globosum</name>
    <dbReference type="NCBI Taxonomy" id="329046"/>
    <lineage>
        <taxon>Eukaryota</taxon>
        <taxon>Fungi</taxon>
        <taxon>Fungi incertae sedis</taxon>
        <taxon>Chytridiomycota</taxon>
        <taxon>Chytridiomycota incertae sedis</taxon>
        <taxon>Chytridiomycetes</taxon>
        <taxon>Chytridiales</taxon>
        <taxon>Chytriomycetaceae</taxon>
        <taxon>Rhizoclosmatium</taxon>
    </lineage>
</organism>
<evidence type="ECO:0000256" key="8">
    <source>
        <dbReference type="ARBA" id="ARBA00023136"/>
    </source>
</evidence>
<comment type="caution">
    <text evidence="11">The sequence shown here is derived from an EMBL/GenBank/DDBJ whole genome shotgun (WGS) entry which is preliminary data.</text>
</comment>
<proteinExistence type="inferred from homology"/>
<dbReference type="GO" id="GO:0048219">
    <property type="term" value="P:inter-Golgi cisterna vesicle-mediated transport"/>
    <property type="evidence" value="ECO:0007669"/>
    <property type="project" value="TreeGrafter"/>
</dbReference>
<keyword evidence="9" id="KW-0931">ER-Golgi transport</keyword>
<keyword evidence="5 9" id="KW-0653">Protein transport</keyword>
<evidence type="ECO:0000256" key="10">
    <source>
        <dbReference type="SAM" id="Phobius"/>
    </source>
</evidence>
<dbReference type="PANTHER" id="PTHR21094:SF2">
    <property type="entry name" value="GOLGI SNAP RECEPTOR COMPLEX MEMBER 1"/>
    <property type="match status" value="1"/>
</dbReference>
<evidence type="ECO:0000256" key="5">
    <source>
        <dbReference type="ARBA" id="ARBA00022927"/>
    </source>
</evidence>
<accession>A0A1Y2BWD5</accession>
<dbReference type="EMBL" id="MCGO01000041">
    <property type="protein sequence ID" value="ORY39069.1"/>
    <property type="molecule type" value="Genomic_DNA"/>
</dbReference>
<protein>
    <recommendedName>
        <fullName evidence="9">Golgi SNAP receptor complex member 1</fullName>
    </recommendedName>
</protein>
<dbReference type="GO" id="GO:0000139">
    <property type="term" value="C:Golgi membrane"/>
    <property type="evidence" value="ECO:0007669"/>
    <property type="project" value="UniProtKB-SubCell"/>
</dbReference>
<name>A0A1Y2BWD5_9FUNG</name>
<evidence type="ECO:0000256" key="1">
    <source>
        <dbReference type="ARBA" id="ARBA00004409"/>
    </source>
</evidence>
<evidence type="ECO:0000256" key="3">
    <source>
        <dbReference type="ARBA" id="ARBA00022448"/>
    </source>
</evidence>
<reference evidence="11 12" key="1">
    <citation type="submission" date="2016-07" db="EMBL/GenBank/DDBJ databases">
        <title>Pervasive Adenine N6-methylation of Active Genes in Fungi.</title>
        <authorList>
            <consortium name="DOE Joint Genome Institute"/>
            <person name="Mondo S.J."/>
            <person name="Dannebaum R.O."/>
            <person name="Kuo R.C."/>
            <person name="Labutti K."/>
            <person name="Haridas S."/>
            <person name="Kuo A."/>
            <person name="Salamov A."/>
            <person name="Ahrendt S.R."/>
            <person name="Lipzen A."/>
            <person name="Sullivan W."/>
            <person name="Andreopoulos W.B."/>
            <person name="Clum A."/>
            <person name="Lindquist E."/>
            <person name="Daum C."/>
            <person name="Ramamoorthy G.K."/>
            <person name="Gryganskyi A."/>
            <person name="Culley D."/>
            <person name="Magnuson J.K."/>
            <person name="James T.Y."/>
            <person name="O'Malley M.A."/>
            <person name="Stajich J.E."/>
            <person name="Spatafora J.W."/>
            <person name="Visel A."/>
            <person name="Grigoriev I.V."/>
        </authorList>
    </citation>
    <scope>NUCLEOTIDE SEQUENCE [LARGE SCALE GENOMIC DNA]</scope>
    <source>
        <strain evidence="11 12">JEL800</strain>
    </source>
</reference>
<dbReference type="GO" id="GO:0031201">
    <property type="term" value="C:SNARE complex"/>
    <property type="evidence" value="ECO:0007669"/>
    <property type="project" value="TreeGrafter"/>
</dbReference>
<dbReference type="Pfam" id="PF12352">
    <property type="entry name" value="V-SNARE_C"/>
    <property type="match status" value="1"/>
</dbReference>
<evidence type="ECO:0000256" key="6">
    <source>
        <dbReference type="ARBA" id="ARBA00022989"/>
    </source>
</evidence>
<dbReference type="OrthoDB" id="422156at2759"/>
<dbReference type="PANTHER" id="PTHR21094">
    <property type="entry name" value="GOS-28 SNARE- RELATED"/>
    <property type="match status" value="1"/>
</dbReference>
<keyword evidence="12" id="KW-1185">Reference proteome</keyword>
<evidence type="ECO:0000256" key="4">
    <source>
        <dbReference type="ARBA" id="ARBA00022692"/>
    </source>
</evidence>
<dbReference type="GO" id="GO:0015031">
    <property type="term" value="P:protein transport"/>
    <property type="evidence" value="ECO:0007669"/>
    <property type="project" value="UniProtKB-KW"/>
</dbReference>
<evidence type="ECO:0000256" key="7">
    <source>
        <dbReference type="ARBA" id="ARBA00023034"/>
    </source>
</evidence>
<dbReference type="GO" id="GO:0005801">
    <property type="term" value="C:cis-Golgi network"/>
    <property type="evidence" value="ECO:0007669"/>
    <property type="project" value="InterPro"/>
</dbReference>
<evidence type="ECO:0000256" key="2">
    <source>
        <dbReference type="ARBA" id="ARBA00008473"/>
    </source>
</evidence>
<comment type="subunit">
    <text evidence="9">Component of several multiprotein Golgi SNARE complexes.</text>
</comment>
<dbReference type="GO" id="GO:0005797">
    <property type="term" value="C:Golgi medial cisterna"/>
    <property type="evidence" value="ECO:0007669"/>
    <property type="project" value="TreeGrafter"/>
</dbReference>
<dbReference type="Proteomes" id="UP000193642">
    <property type="component" value="Unassembled WGS sequence"/>
</dbReference>
<dbReference type="InterPro" id="IPR023601">
    <property type="entry name" value="Golgi_SNAP_su1"/>
</dbReference>
<dbReference type="GO" id="GO:0006906">
    <property type="term" value="P:vesicle fusion"/>
    <property type="evidence" value="ECO:0007669"/>
    <property type="project" value="TreeGrafter"/>
</dbReference>
<keyword evidence="8 9" id="KW-0472">Membrane</keyword>
<keyword evidence="7 9" id="KW-0333">Golgi apparatus</keyword>
<comment type="function">
    <text evidence="9">Involved in transport from the ER to the Golgi apparatus as well as in intra-Golgi transport. It belongs to a super-family of proteins called t-SNAREs or soluble NSF (N-ethylmaleimide-sensitive factor) attachment protein receptor.</text>
</comment>
<comment type="subcellular location">
    <subcellularLocation>
        <location evidence="1">Golgi apparatus membrane</location>
        <topology evidence="1">Single-pass type IV membrane protein</topology>
    </subcellularLocation>
</comment>
<dbReference type="STRING" id="329046.A0A1Y2BWD5"/>